<organism evidence="2">
    <name type="scientific">Panstrongylus lignarius</name>
    <dbReference type="NCBI Taxonomy" id="156445"/>
    <lineage>
        <taxon>Eukaryota</taxon>
        <taxon>Metazoa</taxon>
        <taxon>Ecdysozoa</taxon>
        <taxon>Arthropoda</taxon>
        <taxon>Hexapoda</taxon>
        <taxon>Insecta</taxon>
        <taxon>Pterygota</taxon>
        <taxon>Neoptera</taxon>
        <taxon>Paraneoptera</taxon>
        <taxon>Hemiptera</taxon>
        <taxon>Heteroptera</taxon>
        <taxon>Panheteroptera</taxon>
        <taxon>Cimicomorpha</taxon>
        <taxon>Reduviidae</taxon>
        <taxon>Triatominae</taxon>
        <taxon>Panstrongylus</taxon>
    </lineage>
</organism>
<reference evidence="2" key="1">
    <citation type="journal article" date="2018" name="PLoS Negl. Trop. Dis.">
        <title>An insight into the salivary gland and fat body transcriptome of Panstrongylus lignarius (Hemiptera: Heteroptera), the main vector of Chagas disease in Peru.</title>
        <authorList>
            <person name="Nevoa J.C."/>
            <person name="Mendes M.T."/>
            <person name="da Silva M.V."/>
            <person name="Soares S.C."/>
            <person name="Oliveira C.J.F."/>
            <person name="Ribeiro J.M.C."/>
        </authorList>
    </citation>
    <scope>NUCLEOTIDE SEQUENCE</scope>
</reference>
<name>A0A224XR78_9HEMI</name>
<dbReference type="AlphaFoldDB" id="A0A224XR78"/>
<proteinExistence type="predicted"/>
<sequence length="95" mass="10997">MLAPLILIQYVQCRFFLFLTKSTQASVVRPMRCRCLLSLQRPLRRPTDILMASHSCWSNSAVNLGECYEMNFFACLWSGVLTPPFLLSIVHSYFF</sequence>
<feature type="chain" id="PRO_5012556132" evidence="1">
    <location>
        <begin position="26"/>
        <end position="95"/>
    </location>
</feature>
<evidence type="ECO:0000256" key="1">
    <source>
        <dbReference type="SAM" id="SignalP"/>
    </source>
</evidence>
<accession>A0A224XR78</accession>
<dbReference type="EMBL" id="GFTR01001419">
    <property type="protein sequence ID" value="JAW15007.1"/>
    <property type="molecule type" value="Transcribed_RNA"/>
</dbReference>
<evidence type="ECO:0000313" key="2">
    <source>
        <dbReference type="EMBL" id="JAW15007.1"/>
    </source>
</evidence>
<protein>
    <submittedName>
        <fullName evidence="2">Putative secreted protein</fullName>
    </submittedName>
</protein>
<keyword evidence="1" id="KW-0732">Signal</keyword>
<feature type="signal peptide" evidence="1">
    <location>
        <begin position="1"/>
        <end position="25"/>
    </location>
</feature>